<dbReference type="GO" id="GO:0016301">
    <property type="term" value="F:kinase activity"/>
    <property type="evidence" value="ECO:0007669"/>
    <property type="project" value="UniProtKB-KW"/>
</dbReference>
<accession>A0A7X2NEN5</accession>
<evidence type="ECO:0000313" key="2">
    <source>
        <dbReference type="Proteomes" id="UP000461754"/>
    </source>
</evidence>
<dbReference type="EMBL" id="VUMO01000001">
    <property type="protein sequence ID" value="MSS19011.1"/>
    <property type="molecule type" value="Genomic_DNA"/>
</dbReference>
<dbReference type="AlphaFoldDB" id="A0A7X2NEN5"/>
<protein>
    <submittedName>
        <fullName evidence="1">GTP pyrophosphokinase</fullName>
    </submittedName>
</protein>
<name>A0A7X2NEN5_9FIRM</name>
<gene>
    <name evidence="1" type="ORF">FYJ52_01090</name>
</gene>
<dbReference type="Gene3D" id="1.10.3210.10">
    <property type="entry name" value="Hypothetical protein af1432"/>
    <property type="match status" value="1"/>
</dbReference>
<keyword evidence="2" id="KW-1185">Reference proteome</keyword>
<reference evidence="1 2" key="1">
    <citation type="submission" date="2019-08" db="EMBL/GenBank/DDBJ databases">
        <title>In-depth cultivation of the pig gut microbiome towards novel bacterial diversity and tailored functional studies.</title>
        <authorList>
            <person name="Wylensek D."/>
            <person name="Hitch T.C.A."/>
            <person name="Clavel T."/>
        </authorList>
    </citation>
    <scope>NUCLEOTIDE SEQUENCE [LARGE SCALE GENOMIC DNA]</scope>
    <source>
        <strain evidence="1 2">RF-744-FAT-4</strain>
    </source>
</reference>
<comment type="caution">
    <text evidence="1">The sequence shown here is derived from an EMBL/GenBank/DDBJ whole genome shotgun (WGS) entry which is preliminary data.</text>
</comment>
<dbReference type="Proteomes" id="UP000461754">
    <property type="component" value="Unassembled WGS sequence"/>
</dbReference>
<keyword evidence="1" id="KW-0418">Kinase</keyword>
<evidence type="ECO:0000313" key="1">
    <source>
        <dbReference type="EMBL" id="MSS19011.1"/>
    </source>
</evidence>
<keyword evidence="1" id="KW-0808">Transferase</keyword>
<sequence length="148" mass="17077">MIYTAMTKKAMILMYKVHQNQRDRGGIPYVFHPWHVAEQMDDENSTTVALLHDVVEDGAVSLDHLRGAGFAEEIIEALALLTRHKGQNYFDYIEKLAPNPLARRVKLADLAHNQDVSRLDEVDAAARRRIKKYQKAQRYLEAFEKNDQ</sequence>
<dbReference type="SUPFAM" id="SSF109604">
    <property type="entry name" value="HD-domain/PDEase-like"/>
    <property type="match status" value="1"/>
</dbReference>
<proteinExistence type="predicted"/>
<organism evidence="1 2">
    <name type="scientific">Pseudoramibacter porci</name>
    <dbReference type="NCBI Taxonomy" id="2606631"/>
    <lineage>
        <taxon>Bacteria</taxon>
        <taxon>Bacillati</taxon>
        <taxon>Bacillota</taxon>
        <taxon>Clostridia</taxon>
        <taxon>Eubacteriales</taxon>
        <taxon>Eubacteriaceae</taxon>
        <taxon>Pseudoramibacter</taxon>
    </lineage>
</organism>
<dbReference type="RefSeq" id="WP_328598735.1">
    <property type="nucleotide sequence ID" value="NZ_VUMO01000001.1"/>
</dbReference>